<protein>
    <recommendedName>
        <fullName evidence="5">WD40 domain-containing protein</fullName>
    </recommendedName>
</protein>
<sequence length="330" mass="38379">MINNIGFLDQNIEFDIKKYVPNKEIAKEYDYGPFTPDLDALTTENFEIDLSEIESIEKTDQLIYCTVNSEEQSGIQFNVLKEGEKEVFLHHDISVLNTVVDSEYMNINDQHYIVLASYDTKLEIYDCCTFNPLFPQFLLKGHESSITSCKSNKKNLYSGDEGGTIIKWDLSKFEIQEKIEGKKNITRMFLENDILLYSTEFHLSINNSFQNIDSIKFHNEIEYFIIKENFIYVSDSIGHFYFYDLRYIDQPVSKKRLHLNSLSCFDINRSDMLVTCGLDKKIKQFNLSSLNKVQTVNSDDMVFSVKFSPFNDNLCFYGGPENELSNLTLK</sequence>
<dbReference type="Gene3D" id="2.130.10.10">
    <property type="entry name" value="YVTN repeat-like/Quinoprotein amine dehydrogenase"/>
    <property type="match status" value="1"/>
</dbReference>
<evidence type="ECO:0008006" key="5">
    <source>
        <dbReference type="Google" id="ProtNLM"/>
    </source>
</evidence>
<dbReference type="STRING" id="148818.A0A4Q9L5X8"/>
<reference evidence="3 4" key="1">
    <citation type="submission" date="2017-12" db="EMBL/GenBank/DDBJ databases">
        <authorList>
            <person name="Pombert J.-F."/>
            <person name="Haag K.L."/>
            <person name="Ebert D."/>
        </authorList>
    </citation>
    <scope>NUCLEOTIDE SEQUENCE [LARGE SCALE GENOMIC DNA]</scope>
    <source>
        <strain evidence="1">BE-OM-2</strain>
        <strain evidence="2">IL-BN-2</strain>
    </source>
</reference>
<keyword evidence="3" id="KW-1185">Reference proteome</keyword>
<gene>
    <name evidence="1" type="ORF">CWI36_1003p0010</name>
    <name evidence="2" type="ORF">CWI39_0457p0010</name>
</gene>
<dbReference type="SUPFAM" id="SSF50978">
    <property type="entry name" value="WD40 repeat-like"/>
    <property type="match status" value="1"/>
</dbReference>
<dbReference type="Proteomes" id="UP000291404">
    <property type="component" value="Unassembled WGS sequence"/>
</dbReference>
<dbReference type="Pfam" id="PF00400">
    <property type="entry name" value="WD40"/>
    <property type="match status" value="1"/>
</dbReference>
<accession>A0A4Q9L5X8</accession>
<dbReference type="PANTHER" id="PTHR14604">
    <property type="entry name" value="WD40 REPEAT PF20"/>
    <property type="match status" value="1"/>
</dbReference>
<evidence type="ECO:0000313" key="1">
    <source>
        <dbReference type="EMBL" id="TBU03013.1"/>
    </source>
</evidence>
<dbReference type="PANTHER" id="PTHR14604:SF4">
    <property type="entry name" value="F-BOX DOMAIN-CONTAINING PROTEIN"/>
    <property type="match status" value="1"/>
</dbReference>
<evidence type="ECO:0000313" key="3">
    <source>
        <dbReference type="Proteomes" id="UP000291404"/>
    </source>
</evidence>
<proteinExistence type="predicted"/>
<organism evidence="1 3">
    <name type="scientific">Hamiltosporidium magnivora</name>
    <dbReference type="NCBI Taxonomy" id="148818"/>
    <lineage>
        <taxon>Eukaryota</taxon>
        <taxon>Fungi</taxon>
        <taxon>Fungi incertae sedis</taxon>
        <taxon>Microsporidia</taxon>
        <taxon>Dubosqiidae</taxon>
        <taxon>Hamiltosporidium</taxon>
    </lineage>
</organism>
<dbReference type="InterPro" id="IPR015943">
    <property type="entry name" value="WD40/YVTN_repeat-like_dom_sf"/>
</dbReference>
<dbReference type="InterPro" id="IPR050995">
    <property type="entry name" value="WD-F-box_domain-protein"/>
</dbReference>
<comment type="caution">
    <text evidence="1">The sequence shown here is derived from an EMBL/GenBank/DDBJ whole genome shotgun (WGS) entry which is preliminary data.</text>
</comment>
<dbReference type="VEuPathDB" id="MicrosporidiaDB:CWI36_1003p0010"/>
<dbReference type="InterPro" id="IPR001680">
    <property type="entry name" value="WD40_rpt"/>
</dbReference>
<dbReference type="SMART" id="SM00320">
    <property type="entry name" value="WD40"/>
    <property type="match status" value="2"/>
</dbReference>
<dbReference type="EMBL" id="PIXR01000457">
    <property type="protein sequence ID" value="TBU06604.1"/>
    <property type="molecule type" value="Genomic_DNA"/>
</dbReference>
<name>A0A4Q9L5X8_9MICR</name>
<dbReference type="EMBL" id="PITI01001003">
    <property type="protein sequence ID" value="TBU03013.1"/>
    <property type="molecule type" value="Genomic_DNA"/>
</dbReference>
<dbReference type="Proteomes" id="UP000293045">
    <property type="component" value="Unassembled WGS sequence"/>
</dbReference>
<dbReference type="AlphaFoldDB" id="A0A4Q9L5X8"/>
<evidence type="ECO:0000313" key="2">
    <source>
        <dbReference type="EMBL" id="TBU06604.1"/>
    </source>
</evidence>
<evidence type="ECO:0000313" key="4">
    <source>
        <dbReference type="Proteomes" id="UP000293045"/>
    </source>
</evidence>
<dbReference type="VEuPathDB" id="MicrosporidiaDB:CWI39_0457p0010"/>
<dbReference type="InterPro" id="IPR036322">
    <property type="entry name" value="WD40_repeat_dom_sf"/>
</dbReference>